<dbReference type="GO" id="GO:0098719">
    <property type="term" value="P:sodium ion import across plasma membrane"/>
    <property type="evidence" value="ECO:0007669"/>
    <property type="project" value="TreeGrafter"/>
</dbReference>
<dbReference type="InterPro" id="IPR018422">
    <property type="entry name" value="Cation/H_exchanger_CPA1"/>
</dbReference>
<organism evidence="12 13">
    <name type="scientific">Actinoalloteichus hymeniacidonis</name>
    <dbReference type="NCBI Taxonomy" id="340345"/>
    <lineage>
        <taxon>Bacteria</taxon>
        <taxon>Bacillati</taxon>
        <taxon>Actinomycetota</taxon>
        <taxon>Actinomycetes</taxon>
        <taxon>Pseudonocardiales</taxon>
        <taxon>Pseudonocardiaceae</taxon>
        <taxon>Actinoalloteichus</taxon>
    </lineage>
</organism>
<evidence type="ECO:0000256" key="5">
    <source>
        <dbReference type="ARBA" id="ARBA00022989"/>
    </source>
</evidence>
<accession>A0AAC9N122</accession>
<dbReference type="NCBIfam" id="TIGR00831">
    <property type="entry name" value="a_cpa1"/>
    <property type="match status" value="1"/>
</dbReference>
<evidence type="ECO:0000256" key="8">
    <source>
        <dbReference type="ARBA" id="ARBA00023136"/>
    </source>
</evidence>
<dbReference type="InterPro" id="IPR006153">
    <property type="entry name" value="Cation/H_exchanger_TM"/>
</dbReference>
<dbReference type="PANTHER" id="PTHR10110:SF86">
    <property type="entry name" value="SODIUM_HYDROGEN EXCHANGER 7"/>
    <property type="match status" value="1"/>
</dbReference>
<evidence type="ECO:0000259" key="11">
    <source>
        <dbReference type="Pfam" id="PF00999"/>
    </source>
</evidence>
<keyword evidence="4 10" id="KW-0812">Transmembrane</keyword>
<name>A0AAC9N122_9PSEU</name>
<keyword evidence="3 10" id="KW-1003">Cell membrane</keyword>
<evidence type="ECO:0000256" key="3">
    <source>
        <dbReference type="ARBA" id="ARBA00022475"/>
    </source>
</evidence>
<feature type="domain" description="Cation/H+ exchanger transmembrane" evidence="11">
    <location>
        <begin position="11"/>
        <end position="407"/>
    </location>
</feature>
<dbReference type="Gene3D" id="6.10.140.1330">
    <property type="match status" value="1"/>
</dbReference>
<feature type="transmembrane region" description="Helical" evidence="10">
    <location>
        <begin position="149"/>
        <end position="170"/>
    </location>
</feature>
<evidence type="ECO:0000256" key="7">
    <source>
        <dbReference type="ARBA" id="ARBA00023065"/>
    </source>
</evidence>
<keyword evidence="5 10" id="KW-1133">Transmembrane helix</keyword>
<feature type="transmembrane region" description="Helical" evidence="10">
    <location>
        <begin position="109"/>
        <end position="129"/>
    </location>
</feature>
<protein>
    <submittedName>
        <fullName evidence="12">Sodium/proton antiporter, CPA1 family</fullName>
    </submittedName>
</protein>
<dbReference type="GO" id="GO:0015386">
    <property type="term" value="F:potassium:proton antiporter activity"/>
    <property type="evidence" value="ECO:0007669"/>
    <property type="project" value="TreeGrafter"/>
</dbReference>
<evidence type="ECO:0000256" key="9">
    <source>
        <dbReference type="ARBA" id="ARBA00023201"/>
    </source>
</evidence>
<feature type="transmembrane region" description="Helical" evidence="10">
    <location>
        <begin position="269"/>
        <end position="289"/>
    </location>
</feature>
<dbReference type="GO" id="GO:0005886">
    <property type="term" value="C:plasma membrane"/>
    <property type="evidence" value="ECO:0007669"/>
    <property type="project" value="UniProtKB-SubCell"/>
</dbReference>
<keyword evidence="9 10" id="KW-0739">Sodium transport</keyword>
<evidence type="ECO:0000256" key="10">
    <source>
        <dbReference type="RuleBase" id="RU366002"/>
    </source>
</evidence>
<dbReference type="AlphaFoldDB" id="A0AAC9N122"/>
<feature type="transmembrane region" description="Helical" evidence="10">
    <location>
        <begin position="384"/>
        <end position="407"/>
    </location>
</feature>
<keyword evidence="13" id="KW-1185">Reference proteome</keyword>
<proteinExistence type="inferred from homology"/>
<keyword evidence="10" id="KW-0050">Antiport</keyword>
<dbReference type="PANTHER" id="PTHR10110">
    <property type="entry name" value="SODIUM/HYDROGEN EXCHANGER"/>
    <property type="match status" value="1"/>
</dbReference>
<reference evidence="13" key="1">
    <citation type="submission" date="2016-03" db="EMBL/GenBank/DDBJ databases">
        <title>Complete genome sequence of the type strain Actinoalloteichus hymeniacidonis DSM 45092.</title>
        <authorList>
            <person name="Schaffert L."/>
            <person name="Albersmeier A."/>
            <person name="Winkler A."/>
            <person name="Kalinowski J."/>
            <person name="Zotchev S."/>
            <person name="Ruckert C."/>
        </authorList>
    </citation>
    <scope>NUCLEOTIDE SEQUENCE [LARGE SCALE GENOMIC DNA]</scope>
    <source>
        <strain evidence="13">HPA177(T) (DSM 45092(T))</strain>
    </source>
</reference>
<dbReference type="InterPro" id="IPR004705">
    <property type="entry name" value="Cation/H_exchanger_CPA1_bac"/>
</dbReference>
<dbReference type="GO" id="GO:0051453">
    <property type="term" value="P:regulation of intracellular pH"/>
    <property type="evidence" value="ECO:0007669"/>
    <property type="project" value="TreeGrafter"/>
</dbReference>
<evidence type="ECO:0000313" key="12">
    <source>
        <dbReference type="EMBL" id="AOS66000.1"/>
    </source>
</evidence>
<evidence type="ECO:0000256" key="6">
    <source>
        <dbReference type="ARBA" id="ARBA00023053"/>
    </source>
</evidence>
<feature type="transmembrane region" description="Helical" evidence="10">
    <location>
        <begin position="83"/>
        <end position="103"/>
    </location>
</feature>
<dbReference type="GO" id="GO:0015385">
    <property type="term" value="F:sodium:proton antiporter activity"/>
    <property type="evidence" value="ECO:0007669"/>
    <property type="project" value="InterPro"/>
</dbReference>
<feature type="transmembrane region" description="Helical" evidence="10">
    <location>
        <begin position="176"/>
        <end position="197"/>
    </location>
</feature>
<evidence type="ECO:0000256" key="4">
    <source>
        <dbReference type="ARBA" id="ARBA00022692"/>
    </source>
</evidence>
<comment type="caution">
    <text evidence="10">Lacks conserved residue(s) required for the propagation of feature annotation.</text>
</comment>
<dbReference type="PRINTS" id="PR00173">
    <property type="entry name" value="EDTRNSPORT"/>
</dbReference>
<dbReference type="RefSeq" id="WP_069852831.1">
    <property type="nucleotide sequence ID" value="NZ_CP014859.1"/>
</dbReference>
<feature type="transmembrane region" description="Helical" evidence="10">
    <location>
        <begin position="51"/>
        <end position="71"/>
    </location>
</feature>
<feature type="transmembrane region" description="Helical" evidence="10">
    <location>
        <begin position="301"/>
        <end position="327"/>
    </location>
</feature>
<feature type="transmembrane region" description="Helical" evidence="10">
    <location>
        <begin position="348"/>
        <end position="372"/>
    </location>
</feature>
<dbReference type="KEGG" id="ahm:TL08_26155"/>
<comment type="similarity">
    <text evidence="10">Belongs to the monovalent cation:proton antiporter 1 (CPA1) transporter (TC 2.A.36) family.</text>
</comment>
<evidence type="ECO:0000256" key="1">
    <source>
        <dbReference type="ARBA" id="ARBA00004651"/>
    </source>
</evidence>
<dbReference type="EMBL" id="CP014859">
    <property type="protein sequence ID" value="AOS66000.1"/>
    <property type="molecule type" value="Genomic_DNA"/>
</dbReference>
<dbReference type="Pfam" id="PF00999">
    <property type="entry name" value="Na_H_Exchanger"/>
    <property type="match status" value="1"/>
</dbReference>
<comment type="function">
    <text evidence="10">Na(+)/H(+) antiporter that extrudes sodium in exchange for external protons.</text>
</comment>
<evidence type="ECO:0000313" key="13">
    <source>
        <dbReference type="Proteomes" id="UP000095210"/>
    </source>
</evidence>
<sequence>MGQLLVVLFGALLVTAIARKNDLLAPLLLVAVGLLVSLIPGLSEFTINPDLLLSVVLPPLLFTAALDSSLVGLKSSFRPIMQLGVVLVLVTAVSIGLLADLFIQDLPLAAALVLGAVVAPPDAVTAAAVGRRLHLPRRLMTIVTGESLINDAVALTIYRVAMATALGAATSASQSLLVFVEAVVIGVLVGLLLAWIVRVTWQRMSEHEMGGQVGTVMSLVLPFAAYLLAEELHGSGVLAVVAAGLHIGHHSPKLGAFERLEVQTIWRSVNLLLESLVFALIGLTLRTVIDDARDEGRDLLQLLGAAGLLLVAVIVIRILWLFGTTYLPGVSRLLGPIGREHRPPWRYVAVLSWTGMRGVVTLAAAGAVPLTLLDGSPFPARESIQLTAFAIVVGTLLIQGLTLPWLIHRFGLDDPREAERDAQAEVEARRAAMAAALQRLDVLLAKEHFSSEAESEKVARRLRSSIRLSGDAAIRQVGQSEAERQEGTQRRFTRLYRELIDAQRTALINQRDTGRIDEEVLRLVLHELDLEEAALTRSWRNR</sequence>
<keyword evidence="7 10" id="KW-0406">Ion transport</keyword>
<evidence type="ECO:0000256" key="2">
    <source>
        <dbReference type="ARBA" id="ARBA00022448"/>
    </source>
</evidence>
<keyword evidence="8 10" id="KW-0472">Membrane</keyword>
<gene>
    <name evidence="12" type="ORF">TL08_26155</name>
</gene>
<comment type="subcellular location">
    <subcellularLocation>
        <location evidence="1 10">Cell membrane</location>
        <topology evidence="1 10">Multi-pass membrane protein</topology>
    </subcellularLocation>
</comment>
<keyword evidence="2 10" id="KW-0813">Transport</keyword>
<dbReference type="Proteomes" id="UP000095210">
    <property type="component" value="Chromosome"/>
</dbReference>
<keyword evidence="6 10" id="KW-0915">Sodium</keyword>